<dbReference type="InterPro" id="IPR036465">
    <property type="entry name" value="vWFA_dom_sf"/>
</dbReference>
<dbReference type="InterPro" id="IPR000859">
    <property type="entry name" value="CUB_dom"/>
</dbReference>
<dbReference type="KEGG" id="pef:A7E78_14375"/>
<dbReference type="EMBL" id="CP015519">
    <property type="protein sequence ID" value="APG28909.1"/>
    <property type="molecule type" value="Genomic_DNA"/>
</dbReference>
<gene>
    <name evidence="3" type="ORF">A7E78_14375</name>
</gene>
<dbReference type="Proteomes" id="UP000182517">
    <property type="component" value="Chromosome"/>
</dbReference>
<organism evidence="3 4">
    <name type="scientific">Syntrophotalea acetylenivorans</name>
    <dbReference type="NCBI Taxonomy" id="1842532"/>
    <lineage>
        <taxon>Bacteria</taxon>
        <taxon>Pseudomonadati</taxon>
        <taxon>Thermodesulfobacteriota</taxon>
        <taxon>Desulfuromonadia</taxon>
        <taxon>Desulfuromonadales</taxon>
        <taxon>Syntrophotaleaceae</taxon>
        <taxon>Syntrophotalea</taxon>
    </lineage>
</organism>
<sequence>MSRYQLRKALLASVACLSLLLPANITRAVDTDIYQANVKQNAYILLDNSSSMDFGVYESNIDYAAMFEYLYAMGDVDDTIAGAYFHNNHNDRTKVYLLKGNIGVSIINIDGEDRAFTGDAADPDYLWYVNDLVDLHVYIDSSGNLTTESGQTARLSVDGDGNILLDGVALPLGQNRKLHDYKTLYDGSVVDEGVGGLLNAPGYYFSGLEAVGSDAGDHDKAEDGDTEVYFFITGNWINMQQMYNLHYIANPPGDPALGDPAWKHELFPISASDWSVTNNVVDYPEGTGNYTNKLSEADTVRTITHPGAAQIQVHFSMFDVEGDSNSSKFSNDYVALYDGEGTLVAQYDNDNNPQGDWSPTVTGDTVRIALKSDKGVVKTGYTIDQYRTTYSADSYLMQNRLDVAKDALLYVIDEFRGKINWGFATFAYNGTTANGATINSALNPNDTDDANRAAIAMHVENAKPMYGTPLGEALQDVFEDGYYGKRNALDNLNCRKNYVIAVSDGFPSGDEDWSRISGKTFTDEDGDGFTADPYQYANPPANYYDDVAHWMYTHSWHDKTEVTDPVTSYENVISHQIAFGANHPLMQDAAEEAGGEYITAYNKTQLVNAFYSLGLMISEAISFTAPVVSVDAANKVQNGDDLYMGQFLPMDAAYWPGNLKKFVLGDGSTERPDHWMIYDAGNNEAIDSDGLFLDNTSTFWGDDNDVTDSDNFGAPDIHEDGAGEVLTERVLKDFITNNYYERNIKTFLNGNLVSFDQTEVTPGALGLAATDTATRDKVVNWVYGYTFDADATTGDPVAPRDWALGAIVHSRPTVVDYYNASDFSQVDKRYIVAGSDDGMLHVFNDADGSEVLAFLPSDVLPKLKNFETALHQPLVDGTIKLYREDGDPKYLIFGLRRGGASFWALDVSDSNAANWKVAWSFSDSEMVESWSDVEIAKIRTGANTFTSVAIFSGGYDPVEDSFPEPFEDLDNNGTPYTAAGNLDSKEWKSSDADQDVYDNDAYDRQNPVGDGHGRAIYVVDVSTGVELFSVKHGASNLPATLGDASQDVAQTRTDFIYCFPATPSVVSLSKLYSYTSGIGSVTSRMSNVLEAIYAPDIYGNLFRITYDYNDGTPLWQVRHLFSANPASTSTSGTLGGGSNSTDTGRKVFYGPAVSWLGAGRFLDPSNYSYPGTTFDGTGSIASLYFGTGDREHPTYQMVQDRVYAIYDDLPVTASNSVKVTSAPYSEDDLLNLTCDELGVNTTQVGMTAAETGLYKSGLNTLLTDDVLNSTYYDPMELAGNGENDAKGWYIVLEKQGLSPDCDHCDYEATVASNEGERDYHVGEKILSKLALYAGNLYFTSYQPAYDDPCNPQGNAFNYALNYLDGSAALNLNKANDATIGDNPLKKDVTDRYGKHSGVKGLPSGFEIVTRGGEAGALSSIGGSIKGGGEDGFEIPGPVSGINLYYWIER</sequence>
<dbReference type="OrthoDB" id="7156875at2"/>
<dbReference type="InterPro" id="IPR035914">
    <property type="entry name" value="Sperma_CUB_dom_sf"/>
</dbReference>
<evidence type="ECO:0000313" key="3">
    <source>
        <dbReference type="EMBL" id="APG28909.1"/>
    </source>
</evidence>
<evidence type="ECO:0000256" key="1">
    <source>
        <dbReference type="ARBA" id="ARBA00023157"/>
    </source>
</evidence>
<dbReference type="STRING" id="1842532.A7E78_14375"/>
<keyword evidence="1" id="KW-1015">Disulfide bond</keyword>
<dbReference type="CDD" id="cd00041">
    <property type="entry name" value="CUB"/>
    <property type="match status" value="1"/>
</dbReference>
<evidence type="ECO:0000313" key="4">
    <source>
        <dbReference type="Proteomes" id="UP000182517"/>
    </source>
</evidence>
<dbReference type="SUPFAM" id="SSF49854">
    <property type="entry name" value="Spermadhesin, CUB domain"/>
    <property type="match status" value="1"/>
</dbReference>
<reference evidence="3 4" key="1">
    <citation type="journal article" date="2017" name="Genome Announc.">
        <title>Complete Genome Sequences of Two Acetylene-Fermenting Pelobacter acetylenicus Strains.</title>
        <authorList>
            <person name="Sutton J.M."/>
            <person name="Baesman S.M."/>
            <person name="Fierst J.L."/>
            <person name="Poret-Peterson A.T."/>
            <person name="Oremland R.S."/>
            <person name="Dunlap D.S."/>
            <person name="Akob D.M."/>
        </authorList>
    </citation>
    <scope>NUCLEOTIDE SEQUENCE [LARGE SCALE GENOMIC DNA]</scope>
    <source>
        <strain evidence="3 4">SFB93</strain>
    </source>
</reference>
<protein>
    <submittedName>
        <fullName evidence="3">Uncharacterized protein</fullName>
    </submittedName>
</protein>
<dbReference type="SUPFAM" id="SSF53300">
    <property type="entry name" value="vWA-like"/>
    <property type="match status" value="1"/>
</dbReference>
<evidence type="ECO:0000256" key="2">
    <source>
        <dbReference type="SAM" id="SignalP"/>
    </source>
</evidence>
<feature type="chain" id="PRO_5012950422" evidence="2">
    <location>
        <begin position="29"/>
        <end position="1449"/>
    </location>
</feature>
<name>A0A1L3GSK3_9BACT</name>
<dbReference type="Gene3D" id="3.40.50.410">
    <property type="entry name" value="von Willebrand factor, type A domain"/>
    <property type="match status" value="1"/>
</dbReference>
<feature type="signal peptide" evidence="2">
    <location>
        <begin position="1"/>
        <end position="28"/>
    </location>
</feature>
<keyword evidence="2" id="KW-0732">Signal</keyword>
<proteinExistence type="predicted"/>
<dbReference type="Gene3D" id="2.60.120.290">
    <property type="entry name" value="Spermadhesin, CUB domain"/>
    <property type="match status" value="1"/>
</dbReference>
<dbReference type="RefSeq" id="WP_072284931.1">
    <property type="nucleotide sequence ID" value="NZ_CP015519.1"/>
</dbReference>
<accession>A0A1L3GSK3</accession>
<keyword evidence="4" id="KW-1185">Reference proteome</keyword>